<keyword evidence="2" id="KW-0479">Metal-binding</keyword>
<dbReference type="GO" id="GO:0008270">
    <property type="term" value="F:zinc ion binding"/>
    <property type="evidence" value="ECO:0007669"/>
    <property type="project" value="UniProtKB-KW"/>
</dbReference>
<comment type="caution">
    <text evidence="7">The sequence shown here is derived from an EMBL/GenBank/DDBJ whole genome shotgun (WGS) entry which is preliminary data.</text>
</comment>
<dbReference type="EMBL" id="JBICBT010001311">
    <property type="protein sequence ID" value="KAL3073788.1"/>
    <property type="molecule type" value="Genomic_DNA"/>
</dbReference>
<dbReference type="Pfam" id="PF05699">
    <property type="entry name" value="Dimer_Tnp_hAT"/>
    <property type="match status" value="1"/>
</dbReference>
<gene>
    <name evidence="7" type="ORF">niasHT_038713</name>
</gene>
<keyword evidence="8" id="KW-1185">Reference proteome</keyword>
<organism evidence="7 8">
    <name type="scientific">Heterodera trifolii</name>
    <dbReference type="NCBI Taxonomy" id="157864"/>
    <lineage>
        <taxon>Eukaryota</taxon>
        <taxon>Metazoa</taxon>
        <taxon>Ecdysozoa</taxon>
        <taxon>Nematoda</taxon>
        <taxon>Chromadorea</taxon>
        <taxon>Rhabditida</taxon>
        <taxon>Tylenchina</taxon>
        <taxon>Tylenchomorpha</taxon>
        <taxon>Tylenchoidea</taxon>
        <taxon>Heteroderidae</taxon>
        <taxon>Heteroderinae</taxon>
        <taxon>Heterodera</taxon>
    </lineage>
</organism>
<comment type="subcellular location">
    <subcellularLocation>
        <location evidence="1">Nucleus</location>
    </subcellularLocation>
</comment>
<reference evidence="7 8" key="1">
    <citation type="submission" date="2024-10" db="EMBL/GenBank/DDBJ databases">
        <authorList>
            <person name="Kim D."/>
        </authorList>
    </citation>
    <scope>NUCLEOTIDE SEQUENCE [LARGE SCALE GENOMIC DNA]</scope>
    <source>
        <strain evidence="7">BH-2024</strain>
    </source>
</reference>
<evidence type="ECO:0000256" key="2">
    <source>
        <dbReference type="ARBA" id="ARBA00022723"/>
    </source>
</evidence>
<dbReference type="InterPro" id="IPR012337">
    <property type="entry name" value="RNaseH-like_sf"/>
</dbReference>
<dbReference type="Proteomes" id="UP001620626">
    <property type="component" value="Unassembled WGS sequence"/>
</dbReference>
<dbReference type="AlphaFoldDB" id="A0ABD2IKH4"/>
<accession>A0ABD2IKH4</accession>
<keyword evidence="3" id="KW-0863">Zinc-finger</keyword>
<evidence type="ECO:0000313" key="8">
    <source>
        <dbReference type="Proteomes" id="UP001620626"/>
    </source>
</evidence>
<dbReference type="InterPro" id="IPR052035">
    <property type="entry name" value="ZnF_BED_domain_contain"/>
</dbReference>
<proteinExistence type="predicted"/>
<dbReference type="GO" id="GO:0005634">
    <property type="term" value="C:nucleus"/>
    <property type="evidence" value="ECO:0007669"/>
    <property type="project" value="UniProtKB-SubCell"/>
</dbReference>
<protein>
    <recommendedName>
        <fullName evidence="6">HAT C-terminal dimerisation domain-containing protein</fullName>
    </recommendedName>
</protein>
<evidence type="ECO:0000313" key="7">
    <source>
        <dbReference type="EMBL" id="KAL3073788.1"/>
    </source>
</evidence>
<evidence type="ECO:0000259" key="6">
    <source>
        <dbReference type="Pfam" id="PF05699"/>
    </source>
</evidence>
<dbReference type="PANTHER" id="PTHR46481:SF10">
    <property type="entry name" value="ZINC FINGER BED DOMAIN-CONTAINING PROTEIN 39"/>
    <property type="match status" value="1"/>
</dbReference>
<evidence type="ECO:0000256" key="3">
    <source>
        <dbReference type="ARBA" id="ARBA00022771"/>
    </source>
</evidence>
<evidence type="ECO:0000256" key="5">
    <source>
        <dbReference type="ARBA" id="ARBA00023242"/>
    </source>
</evidence>
<sequence length="440" mass="50380">MPSGSAIWQIGLYKKNNNNDFEYECAECSKNILCKKGNTSNAINHLKSKHKNSEYEAKYEDLLKQKRGEKGTIETHLVLGSEGLSSFDKKVIHWIACTQSSFSDINNPTTIALFMANHPLQKLKDESIYRKKILPMVYRMVKSKAFSDPNLNVESFLNTNCAAHMENIVVRGALDRNEAVKKLLAKCRRIVGHYKHSPLASSILKTIQKDLGISVHTLLQDTPTRWNAAYLMMRRIEEQQEALAHYAIQNRKFDFTFDGTESNLLNELLKVLDPMEQLSRLFCLGTSSISVKRQICSHLESLREEQFSEEVLPLPNSPISKKPKGLLDFFDHTLSASSSMVDTNSQERNPMSEINSYCSTGTIPSNSDPLEFWKKRANEFSVLAEEAKKFLCIPATSVASEQLFSTARDTYDYRRRRLRPRKAEMLIFLNRNLPKLQYKY</sequence>
<evidence type="ECO:0000256" key="1">
    <source>
        <dbReference type="ARBA" id="ARBA00004123"/>
    </source>
</evidence>
<evidence type="ECO:0000256" key="4">
    <source>
        <dbReference type="ARBA" id="ARBA00022833"/>
    </source>
</evidence>
<keyword evidence="5" id="KW-0539">Nucleus</keyword>
<dbReference type="PANTHER" id="PTHR46481">
    <property type="entry name" value="ZINC FINGER BED DOMAIN-CONTAINING PROTEIN 4"/>
    <property type="match status" value="1"/>
</dbReference>
<name>A0ABD2IKH4_9BILA</name>
<feature type="domain" description="HAT C-terminal dimerisation" evidence="6">
    <location>
        <begin position="353"/>
        <end position="433"/>
    </location>
</feature>
<dbReference type="InterPro" id="IPR008906">
    <property type="entry name" value="HATC_C_dom"/>
</dbReference>
<dbReference type="SUPFAM" id="SSF53098">
    <property type="entry name" value="Ribonuclease H-like"/>
    <property type="match status" value="1"/>
</dbReference>
<keyword evidence="4" id="KW-0862">Zinc</keyword>